<evidence type="ECO:0000313" key="4">
    <source>
        <dbReference type="EMBL" id="GFY85690.1"/>
    </source>
</evidence>
<dbReference type="FunFam" id="3.40.50.2000:FF:000056">
    <property type="entry name" value="Glycosyltransferase"/>
    <property type="match status" value="1"/>
</dbReference>
<dbReference type="Proteomes" id="UP000585474">
    <property type="component" value="Unassembled WGS sequence"/>
</dbReference>
<dbReference type="Pfam" id="PF00201">
    <property type="entry name" value="UDPGT"/>
    <property type="match status" value="1"/>
</dbReference>
<dbReference type="GO" id="GO:0009813">
    <property type="term" value="P:flavonoid biosynthetic process"/>
    <property type="evidence" value="ECO:0007669"/>
    <property type="project" value="UniProtKB-KW"/>
</dbReference>
<evidence type="ECO:0000256" key="3">
    <source>
        <dbReference type="ARBA" id="ARBA00023241"/>
    </source>
</evidence>
<dbReference type="InterPro" id="IPR002213">
    <property type="entry name" value="UDP_glucos_trans"/>
</dbReference>
<dbReference type="AlphaFoldDB" id="A0A7J0EH38"/>
<comment type="similarity">
    <text evidence="1">Belongs to the UDP-glycosyltransferase family.</text>
</comment>
<dbReference type="OrthoDB" id="5835829at2759"/>
<dbReference type="CDD" id="cd03784">
    <property type="entry name" value="GT1_Gtf-like"/>
    <property type="match status" value="1"/>
</dbReference>
<evidence type="ECO:0000256" key="1">
    <source>
        <dbReference type="ARBA" id="ARBA00009995"/>
    </source>
</evidence>
<gene>
    <name evidence="4" type="ORF">Acr_04g0004280</name>
</gene>
<organism evidence="4 5">
    <name type="scientific">Actinidia rufa</name>
    <dbReference type="NCBI Taxonomy" id="165716"/>
    <lineage>
        <taxon>Eukaryota</taxon>
        <taxon>Viridiplantae</taxon>
        <taxon>Streptophyta</taxon>
        <taxon>Embryophyta</taxon>
        <taxon>Tracheophyta</taxon>
        <taxon>Spermatophyta</taxon>
        <taxon>Magnoliopsida</taxon>
        <taxon>eudicotyledons</taxon>
        <taxon>Gunneridae</taxon>
        <taxon>Pentapetalae</taxon>
        <taxon>asterids</taxon>
        <taxon>Ericales</taxon>
        <taxon>Actinidiaceae</taxon>
        <taxon>Actinidia</taxon>
    </lineage>
</organism>
<sequence length="480" mass="52645">MSTSDNGNGNGNGNGAHILVFPFPAPGHIIPILDLTHQFLTRGLTVTVLVTPTHLPLLDPLLKCFASTSIQPLVLTPPEVPTSTIFRPVVYMRALSTLSDPIAQWFRSHPSPPVAIVSDLLLGWTQHLASDLGVPRIVFWSSGAFAASTIQCQWRDLPKVDESDDGNSTFSFLKLPNCPKYPCWQITNHYSGYKAGHPDWEFFRSSLLANHQSWGAVFNSFTELERVYLDHVKKEMGHDRVWTVGPLLPVDDDDRMVSTNRGGSSSVPTQEVISWLDSKGNGSVVYVCFGSRWTLTNQQGEVLQDALERSGVNFILVVKGSDKGHLASDISLISKEFEDRVVNRGFVIKGWAPQVVILRHQAVGAFVTHCGWNSVLEGLAAGVMMLTWPLGADQFINANLLVDQLGVAVRFFEDGTRSIPNSAELARLLAESVGGCKSRRDRVVELRDATTKAIKGGSSSIDLDEFVKKLHGLPEPANDL</sequence>
<dbReference type="EMBL" id="BJWL01000004">
    <property type="protein sequence ID" value="GFY85690.1"/>
    <property type="molecule type" value="Genomic_DNA"/>
</dbReference>
<proteinExistence type="inferred from homology"/>
<reference evidence="4 5" key="1">
    <citation type="submission" date="2019-07" db="EMBL/GenBank/DDBJ databases">
        <title>De Novo Assembly of kiwifruit Actinidia rufa.</title>
        <authorList>
            <person name="Sugita-Konishi S."/>
            <person name="Sato K."/>
            <person name="Mori E."/>
            <person name="Abe Y."/>
            <person name="Kisaki G."/>
            <person name="Hamano K."/>
            <person name="Suezawa K."/>
            <person name="Otani M."/>
            <person name="Fukuda T."/>
            <person name="Manabe T."/>
            <person name="Gomi K."/>
            <person name="Tabuchi M."/>
            <person name="Akimitsu K."/>
            <person name="Kataoka I."/>
        </authorList>
    </citation>
    <scope>NUCLEOTIDE SEQUENCE [LARGE SCALE GENOMIC DNA]</scope>
    <source>
        <strain evidence="5">cv. Fuchu</strain>
    </source>
</reference>
<keyword evidence="2 4" id="KW-0808">Transferase</keyword>
<dbReference type="GO" id="GO:0035251">
    <property type="term" value="F:UDP-glucosyltransferase activity"/>
    <property type="evidence" value="ECO:0007669"/>
    <property type="project" value="TreeGrafter"/>
</dbReference>
<protein>
    <submittedName>
        <fullName evidence="4">UDP-glycosyltransferase 73B4</fullName>
    </submittedName>
</protein>
<comment type="caution">
    <text evidence="4">The sequence shown here is derived from an EMBL/GenBank/DDBJ whole genome shotgun (WGS) entry which is preliminary data.</text>
</comment>
<dbReference type="PANTHER" id="PTHR48047:SF118">
    <property type="entry name" value="HEXOSYLTRANSFERASE-RELATED"/>
    <property type="match status" value="1"/>
</dbReference>
<evidence type="ECO:0000313" key="5">
    <source>
        <dbReference type="Proteomes" id="UP000585474"/>
    </source>
</evidence>
<dbReference type="Gene3D" id="3.40.50.2000">
    <property type="entry name" value="Glycogen Phosphorylase B"/>
    <property type="match status" value="2"/>
</dbReference>
<keyword evidence="3" id="KW-0284">Flavonoid biosynthesis</keyword>
<accession>A0A7J0EH38</accession>
<dbReference type="SUPFAM" id="SSF53756">
    <property type="entry name" value="UDP-Glycosyltransferase/glycogen phosphorylase"/>
    <property type="match status" value="1"/>
</dbReference>
<evidence type="ECO:0000256" key="2">
    <source>
        <dbReference type="ARBA" id="ARBA00022679"/>
    </source>
</evidence>
<keyword evidence="5" id="KW-1185">Reference proteome</keyword>
<dbReference type="PANTHER" id="PTHR48047">
    <property type="entry name" value="GLYCOSYLTRANSFERASE"/>
    <property type="match status" value="1"/>
</dbReference>
<name>A0A7J0EH38_9ERIC</name>